<organism evidence="12 13">
    <name type="scientific">Thermomonas carbonis</name>
    <dbReference type="NCBI Taxonomy" id="1463158"/>
    <lineage>
        <taxon>Bacteria</taxon>
        <taxon>Pseudomonadati</taxon>
        <taxon>Pseudomonadota</taxon>
        <taxon>Gammaproteobacteria</taxon>
        <taxon>Lysobacterales</taxon>
        <taxon>Lysobacteraceae</taxon>
        <taxon>Thermomonas</taxon>
    </lineage>
</organism>
<keyword evidence="2" id="KW-0813">Transport</keyword>
<evidence type="ECO:0000256" key="2">
    <source>
        <dbReference type="ARBA" id="ARBA00022448"/>
    </source>
</evidence>
<evidence type="ECO:0000256" key="1">
    <source>
        <dbReference type="ARBA" id="ARBA00004571"/>
    </source>
</evidence>
<evidence type="ECO:0000256" key="5">
    <source>
        <dbReference type="ARBA" id="ARBA00022692"/>
    </source>
</evidence>
<evidence type="ECO:0000313" key="12">
    <source>
        <dbReference type="EMBL" id="QNN71731.1"/>
    </source>
</evidence>
<dbReference type="Proteomes" id="UP000515804">
    <property type="component" value="Chromosome"/>
</dbReference>
<dbReference type="InterPro" id="IPR000531">
    <property type="entry name" value="Beta-barrel_TonB"/>
</dbReference>
<reference evidence="12 13" key="1">
    <citation type="submission" date="2020-08" db="EMBL/GenBank/DDBJ databases">
        <title>Genome sequence of Thermomonas carbonis KCTC 42013T.</title>
        <authorList>
            <person name="Hyun D.-W."/>
            <person name="Bae J.-W."/>
        </authorList>
    </citation>
    <scope>NUCLEOTIDE SEQUENCE [LARGE SCALE GENOMIC DNA]</scope>
    <source>
        <strain evidence="12 13">KCTC 42013</strain>
    </source>
</reference>
<dbReference type="KEGG" id="tcn:H9L16_05135"/>
<keyword evidence="3" id="KW-1134">Transmembrane beta strand</keyword>
<dbReference type="InterPro" id="IPR039426">
    <property type="entry name" value="TonB-dep_rcpt-like"/>
</dbReference>
<evidence type="ECO:0000256" key="9">
    <source>
        <dbReference type="ARBA" id="ARBA00023136"/>
    </source>
</evidence>
<keyword evidence="8" id="KW-0798">TonB box</keyword>
<keyword evidence="13" id="KW-1185">Reference proteome</keyword>
<dbReference type="GO" id="GO:0006826">
    <property type="term" value="P:iron ion transport"/>
    <property type="evidence" value="ECO:0007669"/>
    <property type="project" value="UniProtKB-KW"/>
</dbReference>
<dbReference type="InterPro" id="IPR036942">
    <property type="entry name" value="Beta-barrel_TonB_sf"/>
</dbReference>
<dbReference type="EMBL" id="CP060719">
    <property type="protein sequence ID" value="QNN71731.1"/>
    <property type="molecule type" value="Genomic_DNA"/>
</dbReference>
<evidence type="ECO:0000256" key="8">
    <source>
        <dbReference type="ARBA" id="ARBA00023077"/>
    </source>
</evidence>
<sequence length="302" mass="33011">MFLVDRWKIAPAWTLVYGAQGVITGRDVRNTDVASGVLRNPKADYAAFNPRIGVIRALTPASEAFASVSRLHEAPTTFELQDDVRGGDATLDAMHGSAAEIGVRGNTIGPTDAIRWQWDASLYYARIHDEILSIDNIAAPGTSLSTNVDRTVHAGIEALLGASIPLGGGHRIEPLVSATYNAFSFDDDAAYANNRLPAAPRHAIRGEVMYRNDKGFFAGPTFDVVGARYADFSNTYRVGSYQLLGLRVGFERERWEVFGEVRNLLDEEYVGVFSVLDRASAGSAILQAGEPRSVYAGLRWRW</sequence>
<evidence type="ECO:0000256" key="6">
    <source>
        <dbReference type="ARBA" id="ARBA00023004"/>
    </source>
</evidence>
<evidence type="ECO:0000256" key="7">
    <source>
        <dbReference type="ARBA" id="ARBA00023065"/>
    </source>
</evidence>
<keyword evidence="6" id="KW-0408">Iron</keyword>
<name>A0A7G9SV56_9GAMM</name>
<keyword evidence="9" id="KW-0472">Membrane</keyword>
<protein>
    <submittedName>
        <fullName evidence="12">TonB-dependent receptor</fullName>
    </submittedName>
</protein>
<keyword evidence="10" id="KW-0998">Cell outer membrane</keyword>
<dbReference type="Pfam" id="PF00593">
    <property type="entry name" value="TonB_dep_Rec_b-barrel"/>
    <property type="match status" value="1"/>
</dbReference>
<accession>A0A7G9SV56</accession>
<keyword evidence="12" id="KW-0675">Receptor</keyword>
<evidence type="ECO:0000256" key="3">
    <source>
        <dbReference type="ARBA" id="ARBA00022452"/>
    </source>
</evidence>
<dbReference type="Gene3D" id="2.40.170.20">
    <property type="entry name" value="TonB-dependent receptor, beta-barrel domain"/>
    <property type="match status" value="1"/>
</dbReference>
<dbReference type="PANTHER" id="PTHR32552">
    <property type="entry name" value="FERRICHROME IRON RECEPTOR-RELATED"/>
    <property type="match status" value="1"/>
</dbReference>
<keyword evidence="4" id="KW-0410">Iron transport</keyword>
<feature type="domain" description="TonB-dependent receptor-like beta-barrel" evidence="11">
    <location>
        <begin position="2"/>
        <end position="264"/>
    </location>
</feature>
<keyword evidence="7" id="KW-0406">Ion transport</keyword>
<evidence type="ECO:0000256" key="10">
    <source>
        <dbReference type="ARBA" id="ARBA00023237"/>
    </source>
</evidence>
<dbReference type="GO" id="GO:0009279">
    <property type="term" value="C:cell outer membrane"/>
    <property type="evidence" value="ECO:0007669"/>
    <property type="project" value="UniProtKB-SubCell"/>
</dbReference>
<dbReference type="AlphaFoldDB" id="A0A7G9SV56"/>
<dbReference type="PANTHER" id="PTHR32552:SF81">
    <property type="entry name" value="TONB-DEPENDENT OUTER MEMBRANE RECEPTOR"/>
    <property type="match status" value="1"/>
</dbReference>
<comment type="subcellular location">
    <subcellularLocation>
        <location evidence="1">Cell outer membrane</location>
        <topology evidence="1">Multi-pass membrane protein</topology>
    </subcellularLocation>
</comment>
<dbReference type="SUPFAM" id="SSF56935">
    <property type="entry name" value="Porins"/>
    <property type="match status" value="1"/>
</dbReference>
<evidence type="ECO:0000256" key="4">
    <source>
        <dbReference type="ARBA" id="ARBA00022496"/>
    </source>
</evidence>
<gene>
    <name evidence="12" type="ORF">H9L16_05135</name>
</gene>
<evidence type="ECO:0000259" key="11">
    <source>
        <dbReference type="Pfam" id="PF00593"/>
    </source>
</evidence>
<evidence type="ECO:0000313" key="13">
    <source>
        <dbReference type="Proteomes" id="UP000515804"/>
    </source>
</evidence>
<proteinExistence type="predicted"/>
<keyword evidence="5" id="KW-0812">Transmembrane</keyword>